<accession>A0A2M7DAV2</accession>
<gene>
    <name evidence="1" type="ORF">COS24_01420</name>
</gene>
<dbReference type="EMBL" id="PETY01000021">
    <property type="protein sequence ID" value="PIV45588.1"/>
    <property type="molecule type" value="Genomic_DNA"/>
</dbReference>
<sequence length="127" mass="14767">MDISLLKYSQKSHRKIVKIPSESVNLSELMGIIFGDGGINNDWQVVITLNSKSDLKYSYYVRKLLKKLLNSVANIFNKFKIKPHITDKGRRIYLYGVKDIIDYLRIFGSSNPRIINKYKEWRGARAV</sequence>
<dbReference type="AlphaFoldDB" id="A0A2M7DAV2"/>
<name>A0A2M7DAV2_9BACT</name>
<dbReference type="Gene3D" id="3.10.28.10">
    <property type="entry name" value="Homing endonucleases"/>
    <property type="match status" value="1"/>
</dbReference>
<evidence type="ECO:0000313" key="2">
    <source>
        <dbReference type="Proteomes" id="UP000229625"/>
    </source>
</evidence>
<evidence type="ECO:0000313" key="1">
    <source>
        <dbReference type="EMBL" id="PIV45588.1"/>
    </source>
</evidence>
<dbReference type="SUPFAM" id="SSF55608">
    <property type="entry name" value="Homing endonucleases"/>
    <property type="match status" value="1"/>
</dbReference>
<dbReference type="Proteomes" id="UP000229625">
    <property type="component" value="Unassembled WGS sequence"/>
</dbReference>
<reference evidence="2" key="1">
    <citation type="submission" date="2017-09" db="EMBL/GenBank/DDBJ databases">
        <title>Depth-based differentiation of microbial function through sediment-hosted aquifers and enrichment of novel symbionts in the deep terrestrial subsurface.</title>
        <authorList>
            <person name="Probst A.J."/>
            <person name="Ladd B."/>
            <person name="Jarett J.K."/>
            <person name="Geller-Mcgrath D.E."/>
            <person name="Sieber C.M.K."/>
            <person name="Emerson J.B."/>
            <person name="Anantharaman K."/>
            <person name="Thomas B.C."/>
            <person name="Malmstrom R."/>
            <person name="Stieglmeier M."/>
            <person name="Klingl A."/>
            <person name="Woyke T."/>
            <person name="Ryan C.M."/>
            <person name="Banfield J.F."/>
        </authorList>
    </citation>
    <scope>NUCLEOTIDE SEQUENCE [LARGE SCALE GENOMIC DNA]</scope>
</reference>
<comment type="caution">
    <text evidence="1">The sequence shown here is derived from an EMBL/GenBank/DDBJ whole genome shotgun (WGS) entry which is preliminary data.</text>
</comment>
<evidence type="ECO:0008006" key="3">
    <source>
        <dbReference type="Google" id="ProtNLM"/>
    </source>
</evidence>
<organism evidence="1 2">
    <name type="scientific">Candidatus Nealsonbacteria bacterium CG02_land_8_20_14_3_00_34_20</name>
    <dbReference type="NCBI Taxonomy" id="1974698"/>
    <lineage>
        <taxon>Bacteria</taxon>
        <taxon>Candidatus Nealsoniibacteriota</taxon>
    </lineage>
</organism>
<proteinExistence type="predicted"/>
<protein>
    <recommendedName>
        <fullName evidence="3">DOD-type homing endonuclease domain-containing protein</fullName>
    </recommendedName>
</protein>
<dbReference type="InterPro" id="IPR027434">
    <property type="entry name" value="Homing_endonucl"/>
</dbReference>